<accession>A0A5R8P5N8</accession>
<sequence>MLASSEDVANAELVDLFAGPGGLDVAATWLKIKSVGIEIDENAVETRNAAGLSTLMSDVRDWSPSDFRAATILTGGPPCQTYSVAGSGAGRRRLEAIRGLVRHMGENGPFSVDGWLRDLEDERTGLVLEPLKWAMVAMAAGRPFETIVLEQVPTVLPVWQEYVEVLRSMGYFAEADVMRAEEFGVPQTRKRAILIARLNEAVKWPEPTHRKYVRGQKGHSEDGKLNWIPMRKFLNIQGEFVVVSNYGTGGRPDLRGRRNCDEPAYTVTGKVSRNRILDLSGNYIRHINTEDASRLQTFPLGYPWSGRDVAQQIGNAIPPRLAVHVLCAAVHGELPMSQALDKAVAGTWEQARNGEFPLVTGRPLTDAPLALFGEPTSGAPSLVG</sequence>
<dbReference type="OrthoDB" id="9813719at2"/>
<reference evidence="7 8" key="1">
    <citation type="submission" date="2019-05" db="EMBL/GenBank/DDBJ databases">
        <title>Genomes sequences of two Nocardia cyriacigeorgica environmental isolates, type strains Nocardia asteroides ATCC 19247 and Nocardia cyriacigeorgica DSM 44484.</title>
        <authorList>
            <person name="Vautrin F."/>
            <person name="Bergeron E."/>
            <person name="Dubost A."/>
            <person name="Abrouk D."/>
            <person name="Rodriguez Nava V."/>
            <person name="Pujic P."/>
        </authorList>
    </citation>
    <scope>NUCLEOTIDE SEQUENCE [LARGE SCALE GENOMIC DNA]</scope>
    <source>
        <strain evidence="7 8">EML 1456</strain>
    </source>
</reference>
<dbReference type="GO" id="GO:0044027">
    <property type="term" value="P:negative regulation of gene expression via chromosomal CpG island methylation"/>
    <property type="evidence" value="ECO:0007669"/>
    <property type="project" value="TreeGrafter"/>
</dbReference>
<dbReference type="Gene3D" id="3.90.120.10">
    <property type="entry name" value="DNA Methylase, subunit A, domain 2"/>
    <property type="match status" value="1"/>
</dbReference>
<dbReference type="InterPro" id="IPR029063">
    <property type="entry name" value="SAM-dependent_MTases_sf"/>
</dbReference>
<dbReference type="RefSeq" id="WP_138458864.1">
    <property type="nucleotide sequence ID" value="NZ_VBUU01000045.1"/>
</dbReference>
<evidence type="ECO:0000256" key="2">
    <source>
        <dbReference type="ARBA" id="ARBA00022603"/>
    </source>
</evidence>
<dbReference type="EMBL" id="VBUU01000045">
    <property type="protein sequence ID" value="TLF94893.1"/>
    <property type="molecule type" value="Genomic_DNA"/>
</dbReference>
<dbReference type="GO" id="GO:0009307">
    <property type="term" value="P:DNA restriction-modification system"/>
    <property type="evidence" value="ECO:0007669"/>
    <property type="project" value="UniProtKB-KW"/>
</dbReference>
<evidence type="ECO:0000256" key="4">
    <source>
        <dbReference type="ARBA" id="ARBA00022691"/>
    </source>
</evidence>
<dbReference type="PANTHER" id="PTHR10629">
    <property type="entry name" value="CYTOSINE-SPECIFIC METHYLTRANSFERASE"/>
    <property type="match status" value="1"/>
</dbReference>
<proteinExistence type="inferred from homology"/>
<comment type="similarity">
    <text evidence="6">Belongs to the class I-like SAM-binding methyltransferase superfamily. C5-methyltransferase family.</text>
</comment>
<evidence type="ECO:0000256" key="3">
    <source>
        <dbReference type="ARBA" id="ARBA00022679"/>
    </source>
</evidence>
<dbReference type="EC" id="2.1.1.37" evidence="1"/>
<name>A0A5R8P5N8_9NOCA</name>
<dbReference type="InterPro" id="IPR050390">
    <property type="entry name" value="C5-Methyltransferase"/>
</dbReference>
<gene>
    <name evidence="7" type="ORF">FEK35_28610</name>
</gene>
<keyword evidence="3 6" id="KW-0808">Transferase</keyword>
<keyword evidence="4 6" id="KW-0949">S-adenosyl-L-methionine</keyword>
<dbReference type="PROSITE" id="PS51679">
    <property type="entry name" value="SAM_MT_C5"/>
    <property type="match status" value="1"/>
</dbReference>
<dbReference type="PANTHER" id="PTHR10629:SF52">
    <property type="entry name" value="DNA (CYTOSINE-5)-METHYLTRANSFERASE 1"/>
    <property type="match status" value="1"/>
</dbReference>
<evidence type="ECO:0000256" key="5">
    <source>
        <dbReference type="ARBA" id="ARBA00022747"/>
    </source>
</evidence>
<dbReference type="PRINTS" id="PR00105">
    <property type="entry name" value="C5METTRFRASE"/>
</dbReference>
<keyword evidence="5" id="KW-0680">Restriction system</keyword>
<evidence type="ECO:0000313" key="8">
    <source>
        <dbReference type="Proteomes" id="UP000308349"/>
    </source>
</evidence>
<dbReference type="Proteomes" id="UP000308349">
    <property type="component" value="Unassembled WGS sequence"/>
</dbReference>
<dbReference type="SUPFAM" id="SSF53335">
    <property type="entry name" value="S-adenosyl-L-methionine-dependent methyltransferases"/>
    <property type="match status" value="1"/>
</dbReference>
<comment type="caution">
    <text evidence="7">The sequence shown here is derived from an EMBL/GenBank/DDBJ whole genome shotgun (WGS) entry which is preliminary data.</text>
</comment>
<dbReference type="InterPro" id="IPR001525">
    <property type="entry name" value="C5_MeTfrase"/>
</dbReference>
<evidence type="ECO:0000256" key="6">
    <source>
        <dbReference type="PROSITE-ProRule" id="PRU01016"/>
    </source>
</evidence>
<evidence type="ECO:0000313" key="7">
    <source>
        <dbReference type="EMBL" id="TLF94893.1"/>
    </source>
</evidence>
<feature type="active site" evidence="6">
    <location>
        <position position="79"/>
    </location>
</feature>
<dbReference type="GO" id="GO:0032259">
    <property type="term" value="P:methylation"/>
    <property type="evidence" value="ECO:0007669"/>
    <property type="project" value="UniProtKB-KW"/>
</dbReference>
<organism evidence="7 8">
    <name type="scientific">Nocardia cyriacigeorgica</name>
    <dbReference type="NCBI Taxonomy" id="135487"/>
    <lineage>
        <taxon>Bacteria</taxon>
        <taxon>Bacillati</taxon>
        <taxon>Actinomycetota</taxon>
        <taxon>Actinomycetes</taxon>
        <taxon>Mycobacteriales</taxon>
        <taxon>Nocardiaceae</taxon>
        <taxon>Nocardia</taxon>
    </lineage>
</organism>
<dbReference type="GO" id="GO:0003677">
    <property type="term" value="F:DNA binding"/>
    <property type="evidence" value="ECO:0007669"/>
    <property type="project" value="TreeGrafter"/>
</dbReference>
<dbReference type="AlphaFoldDB" id="A0A5R8P5N8"/>
<dbReference type="Gene3D" id="3.40.50.150">
    <property type="entry name" value="Vaccinia Virus protein VP39"/>
    <property type="match status" value="1"/>
</dbReference>
<keyword evidence="2 6" id="KW-0489">Methyltransferase</keyword>
<dbReference type="GO" id="GO:0003886">
    <property type="term" value="F:DNA (cytosine-5-)-methyltransferase activity"/>
    <property type="evidence" value="ECO:0007669"/>
    <property type="project" value="UniProtKB-EC"/>
</dbReference>
<protein>
    <recommendedName>
        <fullName evidence="1">DNA (cytosine-5-)-methyltransferase</fullName>
        <ecNumber evidence="1">2.1.1.37</ecNumber>
    </recommendedName>
</protein>
<evidence type="ECO:0000256" key="1">
    <source>
        <dbReference type="ARBA" id="ARBA00011975"/>
    </source>
</evidence>
<dbReference type="Pfam" id="PF00145">
    <property type="entry name" value="DNA_methylase"/>
    <property type="match status" value="2"/>
</dbReference>